<dbReference type="RefSeq" id="WP_343896575.1">
    <property type="nucleotide sequence ID" value="NZ_BAAAFZ010000053.1"/>
</dbReference>
<dbReference type="Pfam" id="PF05565">
    <property type="entry name" value="Sipho_Gp157"/>
    <property type="match status" value="1"/>
</dbReference>
<name>A0ABP3QKQ2_9PROT</name>
<protein>
    <recommendedName>
        <fullName evidence="3">Siphovirus Gp157 family protein</fullName>
    </recommendedName>
</protein>
<evidence type="ECO:0000313" key="1">
    <source>
        <dbReference type="EMBL" id="GAA0592841.1"/>
    </source>
</evidence>
<comment type="caution">
    <text evidence="1">The sequence shown here is derived from an EMBL/GenBank/DDBJ whole genome shotgun (WGS) entry which is preliminary data.</text>
</comment>
<gene>
    <name evidence="1" type="ORF">GCM10009416_34070</name>
</gene>
<evidence type="ECO:0000313" key="2">
    <source>
        <dbReference type="Proteomes" id="UP001501588"/>
    </source>
</evidence>
<reference evidence="2" key="1">
    <citation type="journal article" date="2019" name="Int. J. Syst. Evol. Microbiol.">
        <title>The Global Catalogue of Microorganisms (GCM) 10K type strain sequencing project: providing services to taxonomists for standard genome sequencing and annotation.</title>
        <authorList>
            <consortium name="The Broad Institute Genomics Platform"/>
            <consortium name="The Broad Institute Genome Sequencing Center for Infectious Disease"/>
            <person name="Wu L."/>
            <person name="Ma J."/>
        </authorList>
    </citation>
    <scope>NUCLEOTIDE SEQUENCE [LARGE SCALE GENOMIC DNA]</scope>
    <source>
        <strain evidence="2">JCM 9933</strain>
    </source>
</reference>
<keyword evidence="2" id="KW-1185">Reference proteome</keyword>
<dbReference type="Proteomes" id="UP001501588">
    <property type="component" value="Unassembled WGS sequence"/>
</dbReference>
<evidence type="ECO:0008006" key="3">
    <source>
        <dbReference type="Google" id="ProtNLM"/>
    </source>
</evidence>
<dbReference type="InterPro" id="IPR008840">
    <property type="entry name" value="Sipho_Gp157"/>
</dbReference>
<proteinExistence type="predicted"/>
<organism evidence="1 2">
    <name type="scientific">Craurococcus roseus</name>
    <dbReference type="NCBI Taxonomy" id="77585"/>
    <lineage>
        <taxon>Bacteria</taxon>
        <taxon>Pseudomonadati</taxon>
        <taxon>Pseudomonadota</taxon>
        <taxon>Alphaproteobacteria</taxon>
        <taxon>Acetobacterales</taxon>
        <taxon>Acetobacteraceae</taxon>
        <taxon>Craurococcus</taxon>
    </lineage>
</organism>
<accession>A0ABP3QKQ2</accession>
<sequence>MPSEAVTTHDVSRARFLLEQVAAGLLDQDPQLRDDDALFFDMLDGEGGDALDLLRAALRASLEADAQAHACKFRAAQLAERQRRHENRAGALAAAVHQAMRDLGIPRLRDPEFTASRREGGERVEVADPDLLPPAFVRTKREPDKAALLAALKAGDAIPGAVLARGDETLTVKVK</sequence>
<dbReference type="EMBL" id="BAAAFZ010000053">
    <property type="protein sequence ID" value="GAA0592841.1"/>
    <property type="molecule type" value="Genomic_DNA"/>
</dbReference>